<dbReference type="InterPro" id="IPR007341">
    <property type="entry name" value="Transgly_assoc"/>
</dbReference>
<keyword evidence="3" id="KW-1003">Cell membrane</keyword>
<evidence type="ECO:0000313" key="8">
    <source>
        <dbReference type="EMBL" id="OFW59474.1"/>
    </source>
</evidence>
<organism evidence="8 9">
    <name type="scientific">Candidatus Solincola sediminis</name>
    <dbReference type="NCBI Taxonomy" id="1797199"/>
    <lineage>
        <taxon>Bacteria</taxon>
        <taxon>Bacillati</taxon>
        <taxon>Actinomycetota</taxon>
        <taxon>Candidatus Geothermincolia</taxon>
        <taxon>Candidatus Geothermincolales</taxon>
        <taxon>Candidatus Geothermincolaceae</taxon>
        <taxon>Candidatus Solincola</taxon>
    </lineage>
</organism>
<comment type="caution">
    <text evidence="8">The sequence shown here is derived from an EMBL/GenBank/DDBJ whole genome shotgun (WGS) entry which is preliminary data.</text>
</comment>
<sequence length="86" mass="9297">MGIIGWIIIGGIAGWLATLVTGTNARFGWIANIIIGIVGAFIGGLIFGYARGEKVFTFSIWSLLVAFVGAVILLFILRLFMRPQPE</sequence>
<dbReference type="Pfam" id="PF04226">
    <property type="entry name" value="Transgly_assoc"/>
    <property type="match status" value="1"/>
</dbReference>
<evidence type="ECO:0000256" key="1">
    <source>
        <dbReference type="ARBA" id="ARBA00004651"/>
    </source>
</evidence>
<feature type="transmembrane region" description="Helical" evidence="7">
    <location>
        <begin position="6"/>
        <end position="22"/>
    </location>
</feature>
<dbReference type="PANTHER" id="PTHR33884">
    <property type="entry name" value="UPF0410 PROTEIN YMGE"/>
    <property type="match status" value="1"/>
</dbReference>
<protein>
    <recommendedName>
        <fullName evidence="10">GlsB/YeaQ/YmgE family stress response membrane protein</fullName>
    </recommendedName>
</protein>
<evidence type="ECO:0000256" key="4">
    <source>
        <dbReference type="ARBA" id="ARBA00022692"/>
    </source>
</evidence>
<reference evidence="8 9" key="1">
    <citation type="journal article" date="2016" name="Nat. Commun.">
        <title>Thousands of microbial genomes shed light on interconnected biogeochemical processes in an aquifer system.</title>
        <authorList>
            <person name="Anantharaman K."/>
            <person name="Brown C.T."/>
            <person name="Hug L.A."/>
            <person name="Sharon I."/>
            <person name="Castelle C.J."/>
            <person name="Probst A.J."/>
            <person name="Thomas B.C."/>
            <person name="Singh A."/>
            <person name="Wilkins M.J."/>
            <person name="Karaoz U."/>
            <person name="Brodie E.L."/>
            <person name="Williams K.H."/>
            <person name="Hubbard S.S."/>
            <person name="Banfield J.F."/>
        </authorList>
    </citation>
    <scope>NUCLEOTIDE SEQUENCE [LARGE SCALE GENOMIC DNA]</scope>
</reference>
<keyword evidence="4 7" id="KW-0812">Transmembrane</keyword>
<dbReference type="PANTHER" id="PTHR33884:SF3">
    <property type="entry name" value="UPF0410 PROTEIN YMGE"/>
    <property type="match status" value="1"/>
</dbReference>
<dbReference type="GO" id="GO:0005886">
    <property type="term" value="C:plasma membrane"/>
    <property type="evidence" value="ECO:0007669"/>
    <property type="project" value="UniProtKB-SubCell"/>
</dbReference>
<keyword evidence="6 7" id="KW-0472">Membrane</keyword>
<proteinExistence type="inferred from homology"/>
<name>A0A1F2WRH4_9ACTN</name>
<evidence type="ECO:0000256" key="7">
    <source>
        <dbReference type="SAM" id="Phobius"/>
    </source>
</evidence>
<dbReference type="STRING" id="1797197.A2Y75_11450"/>
<feature type="transmembrane region" description="Helical" evidence="7">
    <location>
        <begin position="56"/>
        <end position="80"/>
    </location>
</feature>
<dbReference type="Proteomes" id="UP000177876">
    <property type="component" value="Unassembled WGS sequence"/>
</dbReference>
<evidence type="ECO:0000256" key="2">
    <source>
        <dbReference type="ARBA" id="ARBA00011006"/>
    </source>
</evidence>
<dbReference type="AlphaFoldDB" id="A0A1F2WRH4"/>
<evidence type="ECO:0000313" key="9">
    <source>
        <dbReference type="Proteomes" id="UP000177876"/>
    </source>
</evidence>
<dbReference type="EMBL" id="MELK01000015">
    <property type="protein sequence ID" value="OFW59474.1"/>
    <property type="molecule type" value="Genomic_DNA"/>
</dbReference>
<gene>
    <name evidence="8" type="ORF">A2Y75_11450</name>
</gene>
<accession>A0A1F2WRH4</accession>
<evidence type="ECO:0000256" key="5">
    <source>
        <dbReference type="ARBA" id="ARBA00022989"/>
    </source>
</evidence>
<keyword evidence="5 7" id="KW-1133">Transmembrane helix</keyword>
<comment type="similarity">
    <text evidence="2">Belongs to the UPF0410 family.</text>
</comment>
<comment type="subcellular location">
    <subcellularLocation>
        <location evidence="1">Cell membrane</location>
        <topology evidence="1">Multi-pass membrane protein</topology>
    </subcellularLocation>
</comment>
<evidence type="ECO:0000256" key="6">
    <source>
        <dbReference type="ARBA" id="ARBA00023136"/>
    </source>
</evidence>
<evidence type="ECO:0000256" key="3">
    <source>
        <dbReference type="ARBA" id="ARBA00022475"/>
    </source>
</evidence>
<evidence type="ECO:0008006" key="10">
    <source>
        <dbReference type="Google" id="ProtNLM"/>
    </source>
</evidence>
<feature type="transmembrane region" description="Helical" evidence="7">
    <location>
        <begin position="29"/>
        <end position="50"/>
    </location>
</feature>